<dbReference type="Proteomes" id="UP000006757">
    <property type="component" value="Unassembled WGS sequence"/>
</dbReference>
<comment type="caution">
    <text evidence="3">The sequence shown here is derived from an EMBL/GenBank/DDBJ whole genome shotgun (WGS) entry which is preliminary data.</text>
</comment>
<keyword evidence="4" id="KW-1185">Reference proteome</keyword>
<dbReference type="SUPFAM" id="SSF54236">
    <property type="entry name" value="Ubiquitin-like"/>
    <property type="match status" value="1"/>
</dbReference>
<evidence type="ECO:0000313" key="4">
    <source>
        <dbReference type="Proteomes" id="UP000006757"/>
    </source>
</evidence>
<dbReference type="InParanoid" id="K1VI70"/>
<evidence type="ECO:0000256" key="1">
    <source>
        <dbReference type="SAM" id="MobiDB-lite"/>
    </source>
</evidence>
<name>K1VI70_TRIAC</name>
<sequence length="432" mass="48985">MPATMRKHSLDIADTPSKRRRTDRKEDFGIMFEAKPSTTVSRLLELWAQHLERRDDDVAVDPTRLQLTDKWGPLNNDSTVQLLSDQFADAPGSTIAFTVSRIPSRPAQTLPPSRVITSSLSTDQKVSKLYEAVQKRYSLGEMEHGISDQGTSTINGTKVTGHDTYAKVTHTPSPPADVTIIYCSHFINHLDQHEHRRHQALSAEPMGRKFGYRDGCLQVELKGSHDAMLTFDAKPHTTVGALREFWAQHLEWRDSNIAIDVSRLQICLFNGEPLDPSEFVCYLPQLKKQGFTGDRTQRTVRLTVSRLPLRRPEDHGAQTFVPEITESSSRFTLYMKTLGGGTHTLRVSRSMTVLHLKQQVERLQGVSADSQRYSRRLLVQWLTGKAHLCRQADGRYAIAELLLPREFRPFYDAYGPEGSRLLTRRRKPSDAV</sequence>
<dbReference type="InterPro" id="IPR000626">
    <property type="entry name" value="Ubiquitin-like_dom"/>
</dbReference>
<dbReference type="Gene3D" id="3.10.20.90">
    <property type="entry name" value="Phosphatidylinositol 3-kinase Catalytic Subunit, Chain A, domain 1"/>
    <property type="match status" value="1"/>
</dbReference>
<dbReference type="CDD" id="cd17039">
    <property type="entry name" value="Ubl_ubiquitin_like"/>
    <property type="match status" value="1"/>
</dbReference>
<dbReference type="AlphaFoldDB" id="K1VI70"/>
<dbReference type="Pfam" id="PF00240">
    <property type="entry name" value="ubiquitin"/>
    <property type="match status" value="1"/>
</dbReference>
<dbReference type="EMBL" id="AMBO01000379">
    <property type="protein sequence ID" value="EKC98836.1"/>
    <property type="molecule type" value="Genomic_DNA"/>
</dbReference>
<dbReference type="PROSITE" id="PS50053">
    <property type="entry name" value="UBIQUITIN_2"/>
    <property type="match status" value="1"/>
</dbReference>
<organism evidence="3 4">
    <name type="scientific">Trichosporon asahii var. asahii (strain CBS 8904)</name>
    <name type="common">Yeast</name>
    <dbReference type="NCBI Taxonomy" id="1220162"/>
    <lineage>
        <taxon>Eukaryota</taxon>
        <taxon>Fungi</taxon>
        <taxon>Dikarya</taxon>
        <taxon>Basidiomycota</taxon>
        <taxon>Agaricomycotina</taxon>
        <taxon>Tremellomycetes</taxon>
        <taxon>Trichosporonales</taxon>
        <taxon>Trichosporonaceae</taxon>
        <taxon>Trichosporon</taxon>
    </lineage>
</organism>
<gene>
    <name evidence="3" type="ORF">A1Q2_06807</name>
</gene>
<feature type="domain" description="Ubiquitin-like" evidence="2">
    <location>
        <begin position="331"/>
        <end position="373"/>
    </location>
</feature>
<feature type="region of interest" description="Disordered" evidence="1">
    <location>
        <begin position="1"/>
        <end position="24"/>
    </location>
</feature>
<protein>
    <recommendedName>
        <fullName evidence="2">Ubiquitin-like domain-containing protein</fullName>
    </recommendedName>
</protein>
<proteinExistence type="predicted"/>
<dbReference type="InterPro" id="IPR029071">
    <property type="entry name" value="Ubiquitin-like_domsf"/>
</dbReference>
<evidence type="ECO:0000313" key="3">
    <source>
        <dbReference type="EMBL" id="EKC98836.1"/>
    </source>
</evidence>
<dbReference type="HOGENOM" id="CLU_634897_0_0_1"/>
<accession>K1VI70</accession>
<evidence type="ECO:0000259" key="2">
    <source>
        <dbReference type="PROSITE" id="PS50053"/>
    </source>
</evidence>
<reference evidence="3 4" key="1">
    <citation type="journal article" date="2012" name="Eukaryot. Cell">
        <title>Genome sequence of the Trichosporon asahii environmental strain CBS 8904.</title>
        <authorList>
            <person name="Yang R.Y."/>
            <person name="Li H.T."/>
            <person name="Zhu H."/>
            <person name="Zhou G.P."/>
            <person name="Wang M."/>
            <person name="Wang L."/>
        </authorList>
    </citation>
    <scope>NUCLEOTIDE SEQUENCE [LARGE SCALE GENOMIC DNA]</scope>
    <source>
        <strain evidence="3 4">CBS 8904</strain>
    </source>
</reference>